<dbReference type="Proteomes" id="UP000507470">
    <property type="component" value="Unassembled WGS sequence"/>
</dbReference>
<feature type="compositionally biased region" description="Basic and acidic residues" evidence="1">
    <location>
        <begin position="202"/>
        <end position="216"/>
    </location>
</feature>
<evidence type="ECO:0000313" key="2">
    <source>
        <dbReference type="EMBL" id="CAC5375467.1"/>
    </source>
</evidence>
<sequence length="264" mass="29930">MTKYIFTLQAKCCGVGASNILSIRGSKWFEDNYNLTNQHIPVQCCKSQTVLYPYASKTDTDCTHLLRNDSYHTQGCDAAIENQIEMYSIPFMVFTSLIIVAEICLVIQNKQSFIPSRKICNFEQQLIGSNDTKEISCATTSKHSNENVRYTEQTSITEKESSVNKIESFNIENISSVENVSHSMTLQPTVSFGKETNGNQENIRERDQKMNEDNNETKNVNSETEQDVKADSIGKSMEGNENALSEDIEFLKKEKENKEDNKNP</sequence>
<evidence type="ECO:0000256" key="1">
    <source>
        <dbReference type="SAM" id="MobiDB-lite"/>
    </source>
</evidence>
<feature type="compositionally biased region" description="Basic and acidic residues" evidence="1">
    <location>
        <begin position="249"/>
        <end position="264"/>
    </location>
</feature>
<keyword evidence="3" id="KW-1185">Reference proteome</keyword>
<dbReference type="OrthoDB" id="6151390at2759"/>
<reference evidence="2 3" key="1">
    <citation type="submission" date="2020-06" db="EMBL/GenBank/DDBJ databases">
        <authorList>
            <person name="Li R."/>
            <person name="Bekaert M."/>
        </authorList>
    </citation>
    <scope>NUCLEOTIDE SEQUENCE [LARGE SCALE GENOMIC DNA]</scope>
    <source>
        <strain evidence="3">wild</strain>
    </source>
</reference>
<proteinExistence type="predicted"/>
<gene>
    <name evidence="2" type="ORF">MCOR_12444</name>
</gene>
<accession>A0A6J8AXQ1</accession>
<organism evidence="2 3">
    <name type="scientific">Mytilus coruscus</name>
    <name type="common">Sea mussel</name>
    <dbReference type="NCBI Taxonomy" id="42192"/>
    <lineage>
        <taxon>Eukaryota</taxon>
        <taxon>Metazoa</taxon>
        <taxon>Spiralia</taxon>
        <taxon>Lophotrochozoa</taxon>
        <taxon>Mollusca</taxon>
        <taxon>Bivalvia</taxon>
        <taxon>Autobranchia</taxon>
        <taxon>Pteriomorphia</taxon>
        <taxon>Mytilida</taxon>
        <taxon>Mytiloidea</taxon>
        <taxon>Mytilidae</taxon>
        <taxon>Mytilinae</taxon>
        <taxon>Mytilus</taxon>
    </lineage>
</organism>
<name>A0A6J8AXQ1_MYTCO</name>
<evidence type="ECO:0000313" key="3">
    <source>
        <dbReference type="Proteomes" id="UP000507470"/>
    </source>
</evidence>
<protein>
    <submittedName>
        <fullName evidence="2">Uncharacterized protein</fullName>
    </submittedName>
</protein>
<feature type="compositionally biased region" description="Polar residues" evidence="1">
    <location>
        <begin position="190"/>
        <end position="201"/>
    </location>
</feature>
<dbReference type="AlphaFoldDB" id="A0A6J8AXQ1"/>
<dbReference type="EMBL" id="CACVKT020002154">
    <property type="protein sequence ID" value="CAC5375467.1"/>
    <property type="molecule type" value="Genomic_DNA"/>
</dbReference>
<feature type="region of interest" description="Disordered" evidence="1">
    <location>
        <begin position="190"/>
        <end position="264"/>
    </location>
</feature>